<dbReference type="Gene3D" id="3.40.190.10">
    <property type="entry name" value="Periplasmic binding protein-like II"/>
    <property type="match status" value="1"/>
</dbReference>
<keyword evidence="2" id="KW-1185">Reference proteome</keyword>
<evidence type="ECO:0000313" key="1">
    <source>
        <dbReference type="EMBL" id="MFC6823593.1"/>
    </source>
</evidence>
<dbReference type="Proteomes" id="UP001596408">
    <property type="component" value="Unassembled WGS sequence"/>
</dbReference>
<reference evidence="1 2" key="1">
    <citation type="journal article" date="2019" name="Int. J. Syst. Evol. Microbiol.">
        <title>The Global Catalogue of Microorganisms (GCM) 10K type strain sequencing project: providing services to taxonomists for standard genome sequencing and annotation.</title>
        <authorList>
            <consortium name="The Broad Institute Genomics Platform"/>
            <consortium name="The Broad Institute Genome Sequencing Center for Infectious Disease"/>
            <person name="Wu L."/>
            <person name="Ma J."/>
        </authorList>
    </citation>
    <scope>NUCLEOTIDE SEQUENCE [LARGE SCALE GENOMIC DNA]</scope>
    <source>
        <strain evidence="1 2">YIM 94188</strain>
    </source>
</reference>
<dbReference type="RefSeq" id="WP_379692045.1">
    <property type="nucleotide sequence ID" value="NZ_JBHSXH010000004.1"/>
</dbReference>
<comment type="caution">
    <text evidence="1">The sequence shown here is derived from an EMBL/GenBank/DDBJ whole genome shotgun (WGS) entry which is preliminary data.</text>
</comment>
<protein>
    <submittedName>
        <fullName evidence="1">Uncharacterized protein</fullName>
    </submittedName>
</protein>
<gene>
    <name evidence="1" type="ORF">ACFQEV_01035</name>
</gene>
<organism evidence="1 2">
    <name type="scientific">Halopelagius fulvigenes</name>
    <dbReference type="NCBI Taxonomy" id="1198324"/>
    <lineage>
        <taxon>Archaea</taxon>
        <taxon>Methanobacteriati</taxon>
        <taxon>Methanobacteriota</taxon>
        <taxon>Stenosarchaea group</taxon>
        <taxon>Halobacteria</taxon>
        <taxon>Halobacteriales</taxon>
        <taxon>Haloferacaceae</taxon>
    </lineage>
</organism>
<dbReference type="AlphaFoldDB" id="A0ABD5TXN9"/>
<dbReference type="EMBL" id="JBHSXH010000004">
    <property type="protein sequence ID" value="MFC6823593.1"/>
    <property type="molecule type" value="Genomic_DNA"/>
</dbReference>
<proteinExistence type="predicted"/>
<sequence>MYADVFNESYDDVHVKASMKPPEEKYRSLIAQIQAGNAPEVLGLDVIYLPRFVELDTLANLDSFYQELSYTDGIFKPLTVYRSGPGSPIRRDRRRCVQPAAALRTRGQTARIAPLHHQ</sequence>
<dbReference type="SUPFAM" id="SSF53850">
    <property type="entry name" value="Periplasmic binding protein-like II"/>
    <property type="match status" value="1"/>
</dbReference>
<accession>A0ABD5TXN9</accession>
<name>A0ABD5TXN9_9EURY</name>
<evidence type="ECO:0000313" key="2">
    <source>
        <dbReference type="Proteomes" id="UP001596408"/>
    </source>
</evidence>